<dbReference type="Proteomes" id="UP000324106">
    <property type="component" value="Chromosome"/>
</dbReference>
<dbReference type="InterPro" id="IPR036890">
    <property type="entry name" value="HATPase_C_sf"/>
</dbReference>
<evidence type="ECO:0000256" key="2">
    <source>
        <dbReference type="SAM" id="MobiDB-lite"/>
    </source>
</evidence>
<dbReference type="Gene3D" id="3.30.565.10">
    <property type="entry name" value="Histidine kinase-like ATPase, C-terminal domain"/>
    <property type="match status" value="1"/>
</dbReference>
<dbReference type="InterPro" id="IPR050267">
    <property type="entry name" value="Anti-sigma-factor_SerPK"/>
</dbReference>
<dbReference type="Pfam" id="PF13581">
    <property type="entry name" value="HATPase_c_2"/>
    <property type="match status" value="1"/>
</dbReference>
<sequence>MTGLDARRATVLTRRYELPRSPGTVRTCRELTQRALSEWFGPAGAPGQVAAEDALLLVSEVVTNAFAHGGVAYELRLDRTDRRLRVQVSDTSPVRPRSHGPHRADSTSGHGLYLLERLSAAWGWARRGGGKAVWFEVAVPPSRGGMPGPGACPAPGAPGRSPA</sequence>
<dbReference type="OrthoDB" id="4326936at2"/>
<dbReference type="SUPFAM" id="SSF55874">
    <property type="entry name" value="ATPase domain of HSP90 chaperone/DNA topoisomerase II/histidine kinase"/>
    <property type="match status" value="1"/>
</dbReference>
<dbReference type="EMBL" id="CP029194">
    <property type="protein sequence ID" value="QES17958.1"/>
    <property type="molecule type" value="Genomic_DNA"/>
</dbReference>
<keyword evidence="1" id="KW-0418">Kinase</keyword>
<dbReference type="GO" id="GO:0004674">
    <property type="term" value="F:protein serine/threonine kinase activity"/>
    <property type="evidence" value="ECO:0007669"/>
    <property type="project" value="UniProtKB-KW"/>
</dbReference>
<dbReference type="AlphaFoldDB" id="A0A5P2AK33"/>
<evidence type="ECO:0000313" key="5">
    <source>
        <dbReference type="Proteomes" id="UP000324106"/>
    </source>
</evidence>
<keyword evidence="4" id="KW-0067">ATP-binding</keyword>
<evidence type="ECO:0000256" key="1">
    <source>
        <dbReference type="ARBA" id="ARBA00022527"/>
    </source>
</evidence>
<keyword evidence="4" id="KW-0547">Nucleotide-binding</keyword>
<evidence type="ECO:0000313" key="4">
    <source>
        <dbReference type="EMBL" id="QES17958.1"/>
    </source>
</evidence>
<accession>A0A5P2AK33</accession>
<dbReference type="PANTHER" id="PTHR35526:SF3">
    <property type="entry name" value="ANTI-SIGMA-F FACTOR RSBW"/>
    <property type="match status" value="1"/>
</dbReference>
<gene>
    <name evidence="4" type="ORF">DEJ46_01620</name>
</gene>
<proteinExistence type="predicted"/>
<dbReference type="RefSeq" id="WP_150263742.1">
    <property type="nucleotide sequence ID" value="NZ_CP029194.1"/>
</dbReference>
<dbReference type="CDD" id="cd16936">
    <property type="entry name" value="HATPase_RsbW-like"/>
    <property type="match status" value="1"/>
</dbReference>
<feature type="region of interest" description="Disordered" evidence="2">
    <location>
        <begin position="88"/>
        <end position="108"/>
    </location>
</feature>
<keyword evidence="1" id="KW-0808">Transferase</keyword>
<organism evidence="4 5">
    <name type="scientific">Streptomyces venezuelae</name>
    <dbReference type="NCBI Taxonomy" id="54571"/>
    <lineage>
        <taxon>Bacteria</taxon>
        <taxon>Bacillati</taxon>
        <taxon>Actinomycetota</taxon>
        <taxon>Actinomycetes</taxon>
        <taxon>Kitasatosporales</taxon>
        <taxon>Streptomycetaceae</taxon>
        <taxon>Streptomyces</taxon>
    </lineage>
</organism>
<reference evidence="4 5" key="1">
    <citation type="submission" date="2018-05" db="EMBL/GenBank/DDBJ databases">
        <title>Streptomyces venezuelae.</title>
        <authorList>
            <person name="Kim W."/>
            <person name="Lee N."/>
            <person name="Cho B.-K."/>
        </authorList>
    </citation>
    <scope>NUCLEOTIDE SEQUENCE [LARGE SCALE GENOMIC DNA]</scope>
    <source>
        <strain evidence="4 5">ATCC 15068</strain>
    </source>
</reference>
<feature type="domain" description="Histidine kinase/HSP90-like ATPase" evidence="3">
    <location>
        <begin position="24"/>
        <end position="135"/>
    </location>
</feature>
<dbReference type="GO" id="GO:0005524">
    <property type="term" value="F:ATP binding"/>
    <property type="evidence" value="ECO:0007669"/>
    <property type="project" value="UniProtKB-KW"/>
</dbReference>
<evidence type="ECO:0000259" key="3">
    <source>
        <dbReference type="Pfam" id="PF13581"/>
    </source>
</evidence>
<feature type="region of interest" description="Disordered" evidence="2">
    <location>
        <begin position="144"/>
        <end position="163"/>
    </location>
</feature>
<protein>
    <submittedName>
        <fullName evidence="4">ATP-binding protein</fullName>
    </submittedName>
</protein>
<name>A0A5P2AK33_STRVZ</name>
<keyword evidence="1" id="KW-0723">Serine/threonine-protein kinase</keyword>
<dbReference type="PANTHER" id="PTHR35526">
    <property type="entry name" value="ANTI-SIGMA-F FACTOR RSBW-RELATED"/>
    <property type="match status" value="1"/>
</dbReference>
<dbReference type="InterPro" id="IPR003594">
    <property type="entry name" value="HATPase_dom"/>
</dbReference>